<dbReference type="PANTHER" id="PTHR10545:SF42">
    <property type="entry name" value="ACETYLTRANSFERASE"/>
    <property type="match status" value="1"/>
</dbReference>
<dbReference type="Pfam" id="PF00583">
    <property type="entry name" value="Acetyltransf_1"/>
    <property type="match status" value="1"/>
</dbReference>
<accession>A0A1X9LI90</accession>
<dbReference type="Proteomes" id="UP000192775">
    <property type="component" value="Chromosome"/>
</dbReference>
<evidence type="ECO:0000313" key="3">
    <source>
        <dbReference type="EMBL" id="ARJ04915.1"/>
    </source>
</evidence>
<keyword evidence="1 3" id="KW-0808">Transferase</keyword>
<dbReference type="InterPro" id="IPR016181">
    <property type="entry name" value="Acyl_CoA_acyltransferase"/>
</dbReference>
<sequence length="149" mass="16694">MPITIRPVEQSEFFAWYALFADYADFYETPLSDETAVLVWSWIIDPAAELDALVAVDEEGALVGFAHHRTFLRPLAGSKGIYLDDLFVSPAHRGKGVGTQLIDAVAEIGKSRRASIVRWITADDNETAQRLYDKVAQKTTWVTYDKELA</sequence>
<dbReference type="CDD" id="cd04301">
    <property type="entry name" value="NAT_SF"/>
    <property type="match status" value="1"/>
</dbReference>
<protein>
    <submittedName>
        <fullName evidence="3">GNAT family N-acetyltransferase</fullName>
    </submittedName>
</protein>
<proteinExistence type="predicted"/>
<organism evidence="3 4">
    <name type="scientific">Cnuibacter physcomitrellae</name>
    <dbReference type="NCBI Taxonomy" id="1619308"/>
    <lineage>
        <taxon>Bacteria</taxon>
        <taxon>Bacillati</taxon>
        <taxon>Actinomycetota</taxon>
        <taxon>Actinomycetes</taxon>
        <taxon>Micrococcales</taxon>
        <taxon>Microbacteriaceae</taxon>
        <taxon>Cnuibacter</taxon>
    </lineage>
</organism>
<dbReference type="AlphaFoldDB" id="A0A1X9LI90"/>
<reference evidence="3 4" key="1">
    <citation type="submission" date="2017-04" db="EMBL/GenBank/DDBJ databases">
        <authorList>
            <person name="Afonso C.L."/>
            <person name="Miller P.J."/>
            <person name="Scott M.A."/>
            <person name="Spackman E."/>
            <person name="Goraichik I."/>
            <person name="Dimitrov K.M."/>
            <person name="Suarez D.L."/>
            <person name="Swayne D.E."/>
        </authorList>
    </citation>
    <scope>NUCLEOTIDE SEQUENCE [LARGE SCALE GENOMIC DNA]</scope>
    <source>
        <strain evidence="4">XA(T)</strain>
    </source>
</reference>
<evidence type="ECO:0000313" key="4">
    <source>
        <dbReference type="Proteomes" id="UP000192775"/>
    </source>
</evidence>
<dbReference type="Gene3D" id="3.40.630.30">
    <property type="match status" value="1"/>
</dbReference>
<dbReference type="InterPro" id="IPR051016">
    <property type="entry name" value="Diverse_Substrate_AcTransf"/>
</dbReference>
<dbReference type="STRING" id="1619308.B5808_06580"/>
<dbReference type="EMBL" id="CP020715">
    <property type="protein sequence ID" value="ARJ04915.1"/>
    <property type="molecule type" value="Genomic_DNA"/>
</dbReference>
<dbReference type="SUPFAM" id="SSF55729">
    <property type="entry name" value="Acyl-CoA N-acyltransferases (Nat)"/>
    <property type="match status" value="1"/>
</dbReference>
<keyword evidence="2" id="KW-0012">Acyltransferase</keyword>
<dbReference type="GO" id="GO:0008080">
    <property type="term" value="F:N-acetyltransferase activity"/>
    <property type="evidence" value="ECO:0007669"/>
    <property type="project" value="TreeGrafter"/>
</dbReference>
<name>A0A1X9LI90_9MICO</name>
<evidence type="ECO:0000256" key="1">
    <source>
        <dbReference type="ARBA" id="ARBA00022679"/>
    </source>
</evidence>
<dbReference type="PROSITE" id="PS51186">
    <property type="entry name" value="GNAT"/>
    <property type="match status" value="1"/>
</dbReference>
<keyword evidence="4" id="KW-1185">Reference proteome</keyword>
<gene>
    <name evidence="3" type="ORF">B5808_06580</name>
</gene>
<dbReference type="KEGG" id="cphy:B5808_06580"/>
<dbReference type="PANTHER" id="PTHR10545">
    <property type="entry name" value="DIAMINE N-ACETYLTRANSFERASE"/>
    <property type="match status" value="1"/>
</dbReference>
<dbReference type="InterPro" id="IPR000182">
    <property type="entry name" value="GNAT_dom"/>
</dbReference>
<evidence type="ECO:0000256" key="2">
    <source>
        <dbReference type="ARBA" id="ARBA00023315"/>
    </source>
</evidence>